<dbReference type="GO" id="GO:0016787">
    <property type="term" value="F:hydrolase activity"/>
    <property type="evidence" value="ECO:0007669"/>
    <property type="project" value="UniProtKB-KW"/>
</dbReference>
<evidence type="ECO:0000313" key="5">
    <source>
        <dbReference type="Proteomes" id="UP000824211"/>
    </source>
</evidence>
<feature type="domain" description="Choloylglycine hydrolase/NAAA C-terminal" evidence="3">
    <location>
        <begin position="2"/>
        <end position="313"/>
    </location>
</feature>
<dbReference type="EMBL" id="DWXX01000067">
    <property type="protein sequence ID" value="HJB58746.1"/>
    <property type="molecule type" value="Genomic_DNA"/>
</dbReference>
<dbReference type="Gene3D" id="3.60.60.10">
    <property type="entry name" value="Penicillin V Acylase, Chain A"/>
    <property type="match status" value="1"/>
</dbReference>
<dbReference type="CDD" id="cd00542">
    <property type="entry name" value="Ntn_PVA"/>
    <property type="match status" value="1"/>
</dbReference>
<dbReference type="SUPFAM" id="SSF56235">
    <property type="entry name" value="N-terminal nucleophile aminohydrolases (Ntn hydrolases)"/>
    <property type="match status" value="1"/>
</dbReference>
<sequence length="329" mass="35032">MCTSVAMQQGGGYFGRNMDIDYSFGQQVAVTPRRYPLRFLRQPAMERHYAFIGMAHGGMAHGAGGRPLYAEAANEKGLYMAGLNFPASAWYDPDPPAGMDAVAPWELLPWVLGSCATLAEAKAKLARVRLLDAPCGDLPPAPLHWHLADAAGAAVLEATRAGAALYDDPVGVLTNEPPFPFHRANLCQYLGLGAAQPENRLAPGLPLAPFGQGMGGIGLPGDASPASRYVRAAFHKLNSPDPGDEMGRVGQFFHILDAVAMVRGSVRTPAGRCDETAYACCYSAGAGVYYYKTCGNSRLTAVRLAGADLDADRPHWYPLHSAQDVRAAN</sequence>
<evidence type="ECO:0000259" key="3">
    <source>
        <dbReference type="Pfam" id="PF02275"/>
    </source>
</evidence>
<dbReference type="InterPro" id="IPR052193">
    <property type="entry name" value="Peptidase_C59"/>
</dbReference>
<evidence type="ECO:0000256" key="2">
    <source>
        <dbReference type="ARBA" id="ARBA00022801"/>
    </source>
</evidence>
<dbReference type="InterPro" id="IPR029055">
    <property type="entry name" value="Ntn_hydrolases_N"/>
</dbReference>
<reference evidence="4" key="2">
    <citation type="submission" date="2021-04" db="EMBL/GenBank/DDBJ databases">
        <authorList>
            <person name="Gilroy R."/>
        </authorList>
    </citation>
    <scope>NUCLEOTIDE SEQUENCE</scope>
    <source>
        <strain evidence="4">ChiHjej9B8-13557</strain>
    </source>
</reference>
<dbReference type="PANTHER" id="PTHR35527:SF2">
    <property type="entry name" value="HYDROLASE"/>
    <property type="match status" value="1"/>
</dbReference>
<organism evidence="4 5">
    <name type="scientific">Candidatus Faecalibacterium faecipullorum</name>
    <dbReference type="NCBI Taxonomy" id="2838578"/>
    <lineage>
        <taxon>Bacteria</taxon>
        <taxon>Bacillati</taxon>
        <taxon>Bacillota</taxon>
        <taxon>Clostridia</taxon>
        <taxon>Eubacteriales</taxon>
        <taxon>Oscillospiraceae</taxon>
        <taxon>Faecalibacterium</taxon>
    </lineage>
</organism>
<comment type="caution">
    <text evidence="4">The sequence shown here is derived from an EMBL/GenBank/DDBJ whole genome shotgun (WGS) entry which is preliminary data.</text>
</comment>
<evidence type="ECO:0000256" key="1">
    <source>
        <dbReference type="ARBA" id="ARBA00006625"/>
    </source>
</evidence>
<protein>
    <submittedName>
        <fullName evidence="4">Choloylglycine hydrolase family protein</fullName>
    </submittedName>
</protein>
<dbReference type="Proteomes" id="UP000824211">
    <property type="component" value="Unassembled WGS sequence"/>
</dbReference>
<evidence type="ECO:0000313" key="4">
    <source>
        <dbReference type="EMBL" id="HJB58746.1"/>
    </source>
</evidence>
<gene>
    <name evidence="4" type="ORF">H9771_03650</name>
</gene>
<dbReference type="Pfam" id="PF02275">
    <property type="entry name" value="CBAH"/>
    <property type="match status" value="1"/>
</dbReference>
<dbReference type="InterPro" id="IPR029132">
    <property type="entry name" value="CBAH/NAAA_C"/>
</dbReference>
<proteinExistence type="inferred from homology"/>
<comment type="similarity">
    <text evidence="1">Belongs to the peptidase C59 family.</text>
</comment>
<dbReference type="AlphaFoldDB" id="A0A9D2MDJ3"/>
<keyword evidence="2 4" id="KW-0378">Hydrolase</keyword>
<name>A0A9D2MDJ3_9FIRM</name>
<dbReference type="PANTHER" id="PTHR35527">
    <property type="entry name" value="CHOLOYLGLYCINE HYDROLASE"/>
    <property type="match status" value="1"/>
</dbReference>
<accession>A0A9D2MDJ3</accession>
<reference evidence="4" key="1">
    <citation type="journal article" date="2021" name="PeerJ">
        <title>Extensive microbial diversity within the chicken gut microbiome revealed by metagenomics and culture.</title>
        <authorList>
            <person name="Gilroy R."/>
            <person name="Ravi A."/>
            <person name="Getino M."/>
            <person name="Pursley I."/>
            <person name="Horton D.L."/>
            <person name="Alikhan N.F."/>
            <person name="Baker D."/>
            <person name="Gharbi K."/>
            <person name="Hall N."/>
            <person name="Watson M."/>
            <person name="Adriaenssens E.M."/>
            <person name="Foster-Nyarko E."/>
            <person name="Jarju S."/>
            <person name="Secka A."/>
            <person name="Antonio M."/>
            <person name="Oren A."/>
            <person name="Chaudhuri R.R."/>
            <person name="La Ragione R."/>
            <person name="Hildebrand F."/>
            <person name="Pallen M.J."/>
        </authorList>
    </citation>
    <scope>NUCLEOTIDE SEQUENCE</scope>
    <source>
        <strain evidence="4">ChiHjej9B8-13557</strain>
    </source>
</reference>